<evidence type="ECO:0000313" key="1">
    <source>
        <dbReference type="EMBL" id="ASJ75868.1"/>
    </source>
</evidence>
<name>A0A2Z2P125_9GAMM</name>
<dbReference type="Gene3D" id="3.40.50.150">
    <property type="entry name" value="Vaccinia Virus protein VP39"/>
    <property type="match status" value="1"/>
</dbReference>
<gene>
    <name evidence="1" type="primary">ubiG_3</name>
    <name evidence="1" type="ORF">IMCC3135_29085</name>
</gene>
<dbReference type="Pfam" id="PF13489">
    <property type="entry name" value="Methyltransf_23"/>
    <property type="match status" value="1"/>
</dbReference>
<dbReference type="SUPFAM" id="SSF53335">
    <property type="entry name" value="S-adenosyl-L-methionine-dependent methyltransferases"/>
    <property type="match status" value="1"/>
</dbReference>
<dbReference type="RefSeq" id="WP_088920716.1">
    <property type="nucleotide sequence ID" value="NZ_CP018632.1"/>
</dbReference>
<dbReference type="EMBL" id="CP018632">
    <property type="protein sequence ID" value="ASJ75868.1"/>
    <property type="molecule type" value="Genomic_DNA"/>
</dbReference>
<dbReference type="AlphaFoldDB" id="A0A2Z2P125"/>
<dbReference type="OrthoDB" id="9810247at2"/>
<dbReference type="GO" id="GO:0032259">
    <property type="term" value="P:methylation"/>
    <property type="evidence" value="ECO:0007669"/>
    <property type="project" value="UniProtKB-KW"/>
</dbReference>
<dbReference type="GO" id="GO:0102208">
    <property type="term" value="F:2-polyprenyl-6-hydroxyphenol methylase activity"/>
    <property type="evidence" value="ECO:0007669"/>
    <property type="project" value="UniProtKB-EC"/>
</dbReference>
<accession>A0A2Z2P125</accession>
<keyword evidence="1" id="KW-0830">Ubiquinone</keyword>
<organism evidence="1 2">
    <name type="scientific">Granulosicoccus antarcticus IMCC3135</name>
    <dbReference type="NCBI Taxonomy" id="1192854"/>
    <lineage>
        <taxon>Bacteria</taxon>
        <taxon>Pseudomonadati</taxon>
        <taxon>Pseudomonadota</taxon>
        <taxon>Gammaproteobacteria</taxon>
        <taxon>Chromatiales</taxon>
        <taxon>Granulosicoccaceae</taxon>
        <taxon>Granulosicoccus</taxon>
    </lineage>
</organism>
<keyword evidence="1" id="KW-0808">Transferase</keyword>
<protein>
    <submittedName>
        <fullName evidence="1">Ubiquinone biosynthesis O-methyltransferase</fullName>
        <ecNumber evidence="1">2.1.1.222</ecNumber>
    </submittedName>
</protein>
<dbReference type="InterPro" id="IPR029063">
    <property type="entry name" value="SAM-dependent_MTases_sf"/>
</dbReference>
<keyword evidence="2" id="KW-1185">Reference proteome</keyword>
<evidence type="ECO:0000313" key="2">
    <source>
        <dbReference type="Proteomes" id="UP000250079"/>
    </source>
</evidence>
<reference evidence="1 2" key="1">
    <citation type="submission" date="2016-12" db="EMBL/GenBank/DDBJ databases">
        <authorList>
            <person name="Song W.-J."/>
            <person name="Kurnit D.M."/>
        </authorList>
    </citation>
    <scope>NUCLEOTIDE SEQUENCE [LARGE SCALE GENOMIC DNA]</scope>
    <source>
        <strain evidence="1 2">IMCC3135</strain>
    </source>
</reference>
<dbReference type="Proteomes" id="UP000250079">
    <property type="component" value="Chromosome"/>
</dbReference>
<dbReference type="KEGG" id="gai:IMCC3135_29085"/>
<keyword evidence="1" id="KW-0489">Methyltransferase</keyword>
<sequence>MKQHISAPAPRMLLRLIQLMATLEQQNLMHTSQARFCEIGPGLGDASSLALDCFDIQEAHLYEDAAAARSLLEKRFTDQERVLILDSFRAKPDYYNLVMCFEVIEHIEHDQTFIDSIFTSMQTDGHFLGSVPAYMSKWQDVDELAGHFRRYERQELQDKLEAAGFTDVHLYPYGFPLINLLYPLRKLYYSGLLRKRQQTDMATATAKSGISRGLAKSFNTSFVLCIVRFFSLFQSIPYLSRLGDGFVFTCRKP</sequence>
<proteinExistence type="predicted"/>
<dbReference type="EC" id="2.1.1.222" evidence="1"/>